<name>K2BB77_9BACT</name>
<feature type="binding site" evidence="6">
    <location>
        <position position="81"/>
    </location>
    <ligand>
        <name>substrate</name>
    </ligand>
</feature>
<evidence type="ECO:0000256" key="5">
    <source>
        <dbReference type="ARBA" id="ARBA00022801"/>
    </source>
</evidence>
<comment type="function">
    <text evidence="1 6">Removes the N-terminal methionine from nascent proteins. The N-terminal methionine is often cleaved when the second residue in the primary sequence is small and uncharged (Met-Ala-, Cys, Gly, Pro, Ser, Thr, or Val). Requires deformylation of the N(alpha)-formylated initiator methionine before it can be hydrolyzed.</text>
</comment>
<dbReference type="AlphaFoldDB" id="K2BB77"/>
<feature type="domain" description="Peptidase M24" evidence="8">
    <location>
        <begin position="16"/>
        <end position="244"/>
    </location>
</feature>
<accession>K2BB77</accession>
<dbReference type="GO" id="GO:0006508">
    <property type="term" value="P:proteolysis"/>
    <property type="evidence" value="ECO:0007669"/>
    <property type="project" value="UniProtKB-KW"/>
</dbReference>
<dbReference type="GO" id="GO:0046872">
    <property type="term" value="F:metal ion binding"/>
    <property type="evidence" value="ECO:0007669"/>
    <property type="project" value="UniProtKB-UniRule"/>
</dbReference>
<feature type="binding site" evidence="6">
    <location>
        <position position="110"/>
    </location>
    <ligand>
        <name>a divalent metal cation</name>
        <dbReference type="ChEBI" id="CHEBI:60240"/>
        <label>2</label>
        <note>catalytic</note>
    </ligand>
</feature>
<keyword evidence="2 6" id="KW-0031">Aminopeptidase</keyword>
<comment type="subunit">
    <text evidence="6">Monomer.</text>
</comment>
<dbReference type="Pfam" id="PF00557">
    <property type="entry name" value="Peptidase_M24"/>
    <property type="match status" value="1"/>
</dbReference>
<dbReference type="PRINTS" id="PR00599">
    <property type="entry name" value="MAPEPTIDASE"/>
</dbReference>
<feature type="binding site" evidence="6">
    <location>
        <position position="180"/>
    </location>
    <ligand>
        <name>substrate</name>
    </ligand>
</feature>
<protein>
    <recommendedName>
        <fullName evidence="6 7">Methionine aminopeptidase</fullName>
        <shortName evidence="6">MAP</shortName>
        <shortName evidence="6">MetAP</shortName>
        <ecNumber evidence="6 7">3.4.11.18</ecNumber>
    </recommendedName>
    <alternativeName>
        <fullName evidence="6">Peptidase M</fullName>
    </alternativeName>
</protein>
<gene>
    <name evidence="6" type="primary">map</name>
    <name evidence="9" type="ORF">ACD_49C00068G0018</name>
</gene>
<sequence>MSKSKVIIKNEIQIAGIKEASRIAALTLDYIKQYVKVWITTEELDHICNAFIMQNGWKSACIGYHQYPKYTCISINDTICHGIPSKSEVLKDWDIVNIDVTVFKAWYFWDTSRMYTVWNVSKEALKLIEVTKKALEIWIWQVFPGNYTSNIWFEISKYVEKLWYWVVREYTGHWIWLQFHEEPYIYHKAQKNNWTIMAPGMIFTIEPMINIWDHRTKLLKDWWTVKTTDWNLSAQFEHTILVTKDWYEILTLV</sequence>
<comment type="cofactor">
    <cofactor evidence="6">
        <name>Co(2+)</name>
        <dbReference type="ChEBI" id="CHEBI:48828"/>
    </cofactor>
    <cofactor evidence="6">
        <name>Zn(2+)</name>
        <dbReference type="ChEBI" id="CHEBI:29105"/>
    </cofactor>
    <cofactor evidence="6">
        <name>Mn(2+)</name>
        <dbReference type="ChEBI" id="CHEBI:29035"/>
    </cofactor>
    <cofactor evidence="6">
        <name>Fe(2+)</name>
        <dbReference type="ChEBI" id="CHEBI:29033"/>
    </cofactor>
    <text evidence="6">Binds 2 divalent metal cations per subunit. Has a high-affinity and a low affinity metal-binding site. The true nature of the physiological cofactor is under debate. The enzyme is active with cobalt, zinc, manganese or divalent iron ions. Most likely, methionine aminopeptidases function as mononuclear Fe(2+)-metalloproteases under physiological conditions, and the catalytically relevant metal-binding site has been assigned to the histidine-containing high-affinity site.</text>
</comment>
<feature type="binding site" evidence="6">
    <location>
        <position position="206"/>
    </location>
    <ligand>
        <name>a divalent metal cation</name>
        <dbReference type="ChEBI" id="CHEBI:60240"/>
        <label>2</label>
        <note>catalytic</note>
    </ligand>
</feature>
<reference evidence="9" key="1">
    <citation type="journal article" date="2012" name="Science">
        <title>Fermentation, hydrogen, and sulfur metabolism in multiple uncultivated bacterial phyla.</title>
        <authorList>
            <person name="Wrighton K.C."/>
            <person name="Thomas B.C."/>
            <person name="Sharon I."/>
            <person name="Miller C.S."/>
            <person name="Castelle C.J."/>
            <person name="VerBerkmoes N.C."/>
            <person name="Wilkins M.J."/>
            <person name="Hettich R.L."/>
            <person name="Lipton M.S."/>
            <person name="Williams K.H."/>
            <person name="Long P.E."/>
            <person name="Banfield J.F."/>
        </authorList>
    </citation>
    <scope>NUCLEOTIDE SEQUENCE [LARGE SCALE GENOMIC DNA]</scope>
</reference>
<dbReference type="Gene3D" id="3.90.230.10">
    <property type="entry name" value="Creatinase/methionine aminopeptidase superfamily"/>
    <property type="match status" value="1"/>
</dbReference>
<dbReference type="CDD" id="cd01086">
    <property type="entry name" value="MetAP1"/>
    <property type="match status" value="1"/>
</dbReference>
<dbReference type="HAMAP" id="MF_01974">
    <property type="entry name" value="MetAP_1"/>
    <property type="match status" value="1"/>
</dbReference>
<keyword evidence="5 6" id="KW-0378">Hydrolase</keyword>
<feature type="binding site" evidence="6">
    <location>
        <position position="237"/>
    </location>
    <ligand>
        <name>a divalent metal cation</name>
        <dbReference type="ChEBI" id="CHEBI:60240"/>
        <label>2</label>
        <note>catalytic</note>
    </ligand>
</feature>
<organism evidence="9">
    <name type="scientific">uncultured bacterium</name>
    <name type="common">gcode 4</name>
    <dbReference type="NCBI Taxonomy" id="1234023"/>
    <lineage>
        <taxon>Bacteria</taxon>
        <taxon>environmental samples</taxon>
    </lineage>
</organism>
<evidence type="ECO:0000256" key="1">
    <source>
        <dbReference type="ARBA" id="ARBA00002521"/>
    </source>
</evidence>
<dbReference type="EC" id="3.4.11.18" evidence="6 7"/>
<dbReference type="PANTHER" id="PTHR43330:SF8">
    <property type="entry name" value="METHIONINE AMINOPEPTIDASE 1D, MITOCHONDRIAL"/>
    <property type="match status" value="1"/>
</dbReference>
<evidence type="ECO:0000313" key="9">
    <source>
        <dbReference type="EMBL" id="EKD66013.1"/>
    </source>
</evidence>
<evidence type="ECO:0000256" key="7">
    <source>
        <dbReference type="RuleBase" id="RU003653"/>
    </source>
</evidence>
<dbReference type="GO" id="GO:0070006">
    <property type="term" value="F:metalloaminopeptidase activity"/>
    <property type="evidence" value="ECO:0007669"/>
    <property type="project" value="UniProtKB-UniRule"/>
</dbReference>
<comment type="similarity">
    <text evidence="6">Belongs to the peptidase M24A family. Methionine aminopeptidase type 1 subfamily.</text>
</comment>
<evidence type="ECO:0000256" key="3">
    <source>
        <dbReference type="ARBA" id="ARBA00022670"/>
    </source>
</evidence>
<feature type="binding site" evidence="6">
    <location>
        <position position="110"/>
    </location>
    <ligand>
        <name>a divalent metal cation</name>
        <dbReference type="ChEBI" id="CHEBI:60240"/>
        <label>1</label>
    </ligand>
</feature>
<dbReference type="InterPro" id="IPR036005">
    <property type="entry name" value="Creatinase/aminopeptidase-like"/>
</dbReference>
<evidence type="ECO:0000259" key="8">
    <source>
        <dbReference type="Pfam" id="PF00557"/>
    </source>
</evidence>
<dbReference type="NCBIfam" id="TIGR00500">
    <property type="entry name" value="met_pdase_I"/>
    <property type="match status" value="1"/>
</dbReference>
<comment type="caution">
    <text evidence="9">The sequence shown here is derived from an EMBL/GenBank/DDBJ whole genome shotgun (WGS) entry which is preliminary data.</text>
</comment>
<evidence type="ECO:0000256" key="4">
    <source>
        <dbReference type="ARBA" id="ARBA00022723"/>
    </source>
</evidence>
<dbReference type="GO" id="GO:0004239">
    <property type="term" value="F:initiator methionyl aminopeptidase activity"/>
    <property type="evidence" value="ECO:0007669"/>
    <property type="project" value="UniProtKB-UniRule"/>
</dbReference>
<proteinExistence type="inferred from homology"/>
<evidence type="ECO:0000256" key="6">
    <source>
        <dbReference type="HAMAP-Rule" id="MF_01974"/>
    </source>
</evidence>
<dbReference type="InterPro" id="IPR001714">
    <property type="entry name" value="Pept_M24_MAP"/>
</dbReference>
<feature type="binding site" evidence="6">
    <location>
        <position position="173"/>
    </location>
    <ligand>
        <name>a divalent metal cation</name>
        <dbReference type="ChEBI" id="CHEBI:60240"/>
        <label>2</label>
        <note>catalytic</note>
    </ligand>
</feature>
<dbReference type="EMBL" id="AMFJ01021654">
    <property type="protein sequence ID" value="EKD66013.1"/>
    <property type="molecule type" value="Genomic_DNA"/>
</dbReference>
<keyword evidence="3 6" id="KW-0645">Protease</keyword>
<feature type="binding site" evidence="6">
    <location>
        <position position="99"/>
    </location>
    <ligand>
        <name>a divalent metal cation</name>
        <dbReference type="ChEBI" id="CHEBI:60240"/>
        <label>1</label>
    </ligand>
</feature>
<dbReference type="InterPro" id="IPR000994">
    <property type="entry name" value="Pept_M24"/>
</dbReference>
<feature type="binding site" evidence="6">
    <location>
        <position position="237"/>
    </location>
    <ligand>
        <name>a divalent metal cation</name>
        <dbReference type="ChEBI" id="CHEBI:60240"/>
        <label>1</label>
    </ligand>
</feature>
<dbReference type="InterPro" id="IPR002467">
    <property type="entry name" value="Pept_M24A_MAP1"/>
</dbReference>
<dbReference type="SUPFAM" id="SSF55920">
    <property type="entry name" value="Creatinase/aminopeptidase"/>
    <property type="match status" value="1"/>
</dbReference>
<comment type="catalytic activity">
    <reaction evidence="6 7">
        <text>Release of N-terminal amino acids, preferentially methionine, from peptides and arylamides.</text>
        <dbReference type="EC" id="3.4.11.18"/>
    </reaction>
</comment>
<evidence type="ECO:0000256" key="2">
    <source>
        <dbReference type="ARBA" id="ARBA00022438"/>
    </source>
</evidence>
<keyword evidence="4 6" id="KW-0479">Metal-binding</keyword>
<dbReference type="PANTHER" id="PTHR43330">
    <property type="entry name" value="METHIONINE AMINOPEPTIDASE"/>
    <property type="match status" value="1"/>
</dbReference>